<dbReference type="AlphaFoldDB" id="A0A7X5C3C7"/>
<dbReference type="PANTHER" id="PTHR30061:SF50">
    <property type="entry name" value="MALTOSE_MALTODEXTRIN-BINDING PERIPLASMIC PROTEIN"/>
    <property type="match status" value="1"/>
</dbReference>
<dbReference type="Pfam" id="PF13416">
    <property type="entry name" value="SBP_bac_8"/>
    <property type="match status" value="1"/>
</dbReference>
<dbReference type="Gene3D" id="3.40.190.10">
    <property type="entry name" value="Periplasmic binding protein-like II"/>
    <property type="match status" value="3"/>
</dbReference>
<keyword evidence="2" id="KW-0813">Transport</keyword>
<dbReference type="Proteomes" id="UP000558113">
    <property type="component" value="Unassembled WGS sequence"/>
</dbReference>
<evidence type="ECO:0000256" key="1">
    <source>
        <dbReference type="ARBA" id="ARBA00008520"/>
    </source>
</evidence>
<gene>
    <name evidence="5" type="ORF">GT003_24935</name>
</gene>
<comment type="similarity">
    <text evidence="1">Belongs to the bacterial solute-binding protein 1 family.</text>
</comment>
<dbReference type="GO" id="GO:0042956">
    <property type="term" value="P:maltodextrin transmembrane transport"/>
    <property type="evidence" value="ECO:0007669"/>
    <property type="project" value="TreeGrafter"/>
</dbReference>
<dbReference type="GO" id="GO:1901982">
    <property type="term" value="F:maltose binding"/>
    <property type="evidence" value="ECO:0007669"/>
    <property type="project" value="TreeGrafter"/>
</dbReference>
<protein>
    <submittedName>
        <fullName evidence="5">Extracellular solute-binding protein</fullName>
    </submittedName>
</protein>
<dbReference type="OrthoDB" id="2585476at2"/>
<name>A0A7X5C3C7_9BACL</name>
<accession>A0A7X5C3C7</accession>
<organism evidence="5 6">
    <name type="scientific">Paenibacillus sacheonensis</name>
    <dbReference type="NCBI Taxonomy" id="742054"/>
    <lineage>
        <taxon>Bacteria</taxon>
        <taxon>Bacillati</taxon>
        <taxon>Bacillota</taxon>
        <taxon>Bacilli</taxon>
        <taxon>Bacillales</taxon>
        <taxon>Paenibacillaceae</taxon>
        <taxon>Paenibacillus</taxon>
    </lineage>
</organism>
<evidence type="ECO:0000256" key="2">
    <source>
        <dbReference type="ARBA" id="ARBA00022448"/>
    </source>
</evidence>
<evidence type="ECO:0000256" key="4">
    <source>
        <dbReference type="SAM" id="MobiDB-lite"/>
    </source>
</evidence>
<dbReference type="EMBL" id="JAAAMU010000017">
    <property type="protein sequence ID" value="NBC72255.1"/>
    <property type="molecule type" value="Genomic_DNA"/>
</dbReference>
<proteinExistence type="inferred from homology"/>
<dbReference type="InterPro" id="IPR006059">
    <property type="entry name" value="SBP"/>
</dbReference>
<comment type="caution">
    <text evidence="5">The sequence shown here is derived from an EMBL/GenBank/DDBJ whole genome shotgun (WGS) entry which is preliminary data.</text>
</comment>
<evidence type="ECO:0000313" key="5">
    <source>
        <dbReference type="EMBL" id="NBC72255.1"/>
    </source>
</evidence>
<evidence type="ECO:0000313" key="6">
    <source>
        <dbReference type="Proteomes" id="UP000558113"/>
    </source>
</evidence>
<dbReference type="RefSeq" id="WP_161703045.1">
    <property type="nucleotide sequence ID" value="NZ_JAAAMU010000017.1"/>
</dbReference>
<dbReference type="PANTHER" id="PTHR30061">
    <property type="entry name" value="MALTOSE-BINDING PERIPLASMIC PROTEIN"/>
    <property type="match status" value="1"/>
</dbReference>
<reference evidence="5 6" key="1">
    <citation type="submission" date="2020-01" db="EMBL/GenBank/DDBJ databases">
        <title>Paenibacillus soybeanensis sp. nov. isolated from the nodules of soybean (Glycine max(L.) Merr).</title>
        <authorList>
            <person name="Wang H."/>
        </authorList>
    </citation>
    <scope>NUCLEOTIDE SEQUENCE [LARGE SCALE GENOMIC DNA]</scope>
    <source>
        <strain evidence="5 6">DSM 23054</strain>
    </source>
</reference>
<dbReference type="GO" id="GO:0015768">
    <property type="term" value="P:maltose transport"/>
    <property type="evidence" value="ECO:0007669"/>
    <property type="project" value="TreeGrafter"/>
</dbReference>
<evidence type="ECO:0000256" key="3">
    <source>
        <dbReference type="ARBA" id="ARBA00022729"/>
    </source>
</evidence>
<sequence>MSRRKAVILLLSGFTLCAALLISLSSKPGSPITPSGGGTPSSQAPEVVNGDDHERTTLSIAVSMDEAEFQYWVKGNESYQQSHPNVSIELTNIHAKDADEARKEASESGEPFDIMLLDDDRVREFAMLGYLLPVDEIVTGDSAADLLEALTGMVKWNGSLWGVPVDSNPTLNVWSKKLLKAAGDQEPPTTMNAFKSIVSTLTALKPDGFSPFNLNTADARDLSAWLGLFPENAAAAAGLSPFNASQQQQLQFAAEHARQLARFDPLTQRIGLLHAFRSETLLGATIPWSVYFAMTDEERALLTVGSQNSPVVRTNGRSFVLTAETDKLAEAREWIQDMTGSNEQLDRYRIFGRLPARVSVMTGEFVYNEIADRPPHFLARMLQAAAAVPDPPWRERWARWSALCASLGGNGKEFLPETAAGLISAWNEAPPEPAKNDAEAPSSA</sequence>
<dbReference type="SUPFAM" id="SSF53850">
    <property type="entry name" value="Periplasmic binding protein-like II"/>
    <property type="match status" value="1"/>
</dbReference>
<feature type="region of interest" description="Disordered" evidence="4">
    <location>
        <begin position="29"/>
        <end position="49"/>
    </location>
</feature>
<keyword evidence="3" id="KW-0732">Signal</keyword>
<dbReference type="GO" id="GO:0055052">
    <property type="term" value="C:ATP-binding cassette (ABC) transporter complex, substrate-binding subunit-containing"/>
    <property type="evidence" value="ECO:0007669"/>
    <property type="project" value="TreeGrafter"/>
</dbReference>
<keyword evidence="6" id="KW-1185">Reference proteome</keyword>